<dbReference type="AlphaFoldDB" id="A0A1I7YR94"/>
<dbReference type="Proteomes" id="UP000095287">
    <property type="component" value="Unplaced"/>
</dbReference>
<evidence type="ECO:0000313" key="1">
    <source>
        <dbReference type="Proteomes" id="UP000095287"/>
    </source>
</evidence>
<protein>
    <submittedName>
        <fullName evidence="2">F-box domain-containing protein</fullName>
    </submittedName>
</protein>
<accession>A0A1I7YR94</accession>
<evidence type="ECO:0000313" key="2">
    <source>
        <dbReference type="WBParaSite" id="L893_g19018.t1"/>
    </source>
</evidence>
<name>A0A1I7YR94_9BILA</name>
<keyword evidence="1" id="KW-1185">Reference proteome</keyword>
<sequence length="346" mass="40087">MDEVPFTFCKSVCHILYTDGIWAAKELSGDYGRLACVRFRHDCEYDVIVNDGVILEENLCYCYTGRKVDEPEEIDAVSKKFVRWVYINLDDTKNESVAQCARVVRRFPYAFYYFRLLPSSISEAWVDFTYSLKRLETIMISEKLDDDSLRFFTKLVTGRKLLRLMMFAGACEGGNMEILKSLLCQDQFEGLSVWNDFEDPWKDLNEAAVGELLQFWSDNSEKLRGKSLILDTNCKGGVEQLEQFVLQRASPTATRDLGKVLKVCSKKECDFLDREYHHNDITYAKPSCIYKYEDAREGELRGLYVSFECASQEEEGSPQRHFPAGYNGQDDLSLMRRTTFLRILFT</sequence>
<reference evidence="2" key="1">
    <citation type="submission" date="2016-11" db="UniProtKB">
        <authorList>
            <consortium name="WormBaseParasite"/>
        </authorList>
    </citation>
    <scope>IDENTIFICATION</scope>
</reference>
<proteinExistence type="predicted"/>
<dbReference type="WBParaSite" id="L893_g19018.t1">
    <property type="protein sequence ID" value="L893_g19018.t1"/>
    <property type="gene ID" value="L893_g19018"/>
</dbReference>
<organism evidence="1 2">
    <name type="scientific">Steinernema glaseri</name>
    <dbReference type="NCBI Taxonomy" id="37863"/>
    <lineage>
        <taxon>Eukaryota</taxon>
        <taxon>Metazoa</taxon>
        <taxon>Ecdysozoa</taxon>
        <taxon>Nematoda</taxon>
        <taxon>Chromadorea</taxon>
        <taxon>Rhabditida</taxon>
        <taxon>Tylenchina</taxon>
        <taxon>Panagrolaimomorpha</taxon>
        <taxon>Strongyloidoidea</taxon>
        <taxon>Steinernematidae</taxon>
        <taxon>Steinernema</taxon>
    </lineage>
</organism>